<dbReference type="Proteomes" id="UP001597304">
    <property type="component" value="Unassembled WGS sequence"/>
</dbReference>
<evidence type="ECO:0000256" key="4">
    <source>
        <dbReference type="ARBA" id="ARBA00023204"/>
    </source>
</evidence>
<comment type="similarity">
    <text evidence="1">Belongs to the DNA polymerase type-Y family.</text>
</comment>
<dbReference type="Gene3D" id="3.40.1170.60">
    <property type="match status" value="1"/>
</dbReference>
<evidence type="ECO:0000256" key="3">
    <source>
        <dbReference type="ARBA" id="ARBA00023199"/>
    </source>
</evidence>
<keyword evidence="4" id="KW-0234">DNA repair</keyword>
<comment type="caution">
    <text evidence="7">The sequence shown here is derived from an EMBL/GenBank/DDBJ whole genome shotgun (WGS) entry which is preliminary data.</text>
</comment>
<protein>
    <submittedName>
        <fullName evidence="7">Y-family DNA polymerase</fullName>
    </submittedName>
</protein>
<keyword evidence="3" id="KW-0741">SOS mutagenesis</keyword>
<dbReference type="PANTHER" id="PTHR11076:SF34">
    <property type="entry name" value="PROTEIN UMUC"/>
    <property type="match status" value="1"/>
</dbReference>
<feature type="domain" description="UmuC" evidence="6">
    <location>
        <begin position="2"/>
        <end position="194"/>
    </location>
</feature>
<keyword evidence="8" id="KW-1185">Reference proteome</keyword>
<keyword evidence="2" id="KW-0227">DNA damage</keyword>
<reference evidence="8" key="1">
    <citation type="journal article" date="2019" name="Int. J. Syst. Evol. Microbiol.">
        <title>The Global Catalogue of Microorganisms (GCM) 10K type strain sequencing project: providing services to taxonomists for standard genome sequencing and annotation.</title>
        <authorList>
            <consortium name="The Broad Institute Genomics Platform"/>
            <consortium name="The Broad Institute Genome Sequencing Center for Infectious Disease"/>
            <person name="Wu L."/>
            <person name="Ma J."/>
        </authorList>
    </citation>
    <scope>NUCLEOTIDE SEQUENCE [LARGE SCALE GENOMIC DNA]</scope>
    <source>
        <strain evidence="8">LMG 29247</strain>
    </source>
</reference>
<keyword evidence="5" id="KW-0742">SOS response</keyword>
<dbReference type="Pfam" id="PF13438">
    <property type="entry name" value="DUF4113"/>
    <property type="match status" value="1"/>
</dbReference>
<proteinExistence type="inferred from homology"/>
<dbReference type="Pfam" id="PF11799">
    <property type="entry name" value="IMS_C"/>
    <property type="match status" value="1"/>
</dbReference>
<dbReference type="EMBL" id="JBHUEJ010000049">
    <property type="protein sequence ID" value="MFD1712808.1"/>
    <property type="molecule type" value="Genomic_DNA"/>
</dbReference>
<dbReference type="PROSITE" id="PS50173">
    <property type="entry name" value="UMUC"/>
    <property type="match status" value="1"/>
</dbReference>
<evidence type="ECO:0000256" key="5">
    <source>
        <dbReference type="ARBA" id="ARBA00023236"/>
    </source>
</evidence>
<dbReference type="InterPro" id="IPR043502">
    <property type="entry name" value="DNA/RNA_pol_sf"/>
</dbReference>
<organism evidence="7 8">
    <name type="scientific">Ottowia flava</name>
    <dbReference type="NCBI Taxonomy" id="2675430"/>
    <lineage>
        <taxon>Bacteria</taxon>
        <taxon>Pseudomonadati</taxon>
        <taxon>Pseudomonadota</taxon>
        <taxon>Betaproteobacteria</taxon>
        <taxon>Burkholderiales</taxon>
        <taxon>Comamonadaceae</taxon>
        <taxon>Ottowia</taxon>
    </lineage>
</organism>
<dbReference type="Gene3D" id="3.30.70.270">
    <property type="match status" value="1"/>
</dbReference>
<evidence type="ECO:0000313" key="7">
    <source>
        <dbReference type="EMBL" id="MFD1712808.1"/>
    </source>
</evidence>
<dbReference type="InterPro" id="IPR050116">
    <property type="entry name" value="DNA_polymerase-Y"/>
</dbReference>
<dbReference type="InterPro" id="IPR001126">
    <property type="entry name" value="UmuC"/>
</dbReference>
<gene>
    <name evidence="7" type="ORF">ACFSF0_19605</name>
</gene>
<dbReference type="InterPro" id="IPR043128">
    <property type="entry name" value="Rev_trsase/Diguanyl_cyclase"/>
</dbReference>
<dbReference type="RefSeq" id="WP_028603762.1">
    <property type="nucleotide sequence ID" value="NZ_JBHUEJ010000049.1"/>
</dbReference>
<dbReference type="CDD" id="cd01700">
    <property type="entry name" value="PolY_Pol_V_umuC"/>
    <property type="match status" value="1"/>
</dbReference>
<dbReference type="PANTHER" id="PTHR11076">
    <property type="entry name" value="DNA REPAIR POLYMERASE UMUC / TRANSFERASE FAMILY MEMBER"/>
    <property type="match status" value="1"/>
</dbReference>
<dbReference type="NCBIfam" id="NF002955">
    <property type="entry name" value="PRK03609.1"/>
    <property type="match status" value="1"/>
</dbReference>
<evidence type="ECO:0000256" key="1">
    <source>
        <dbReference type="ARBA" id="ARBA00010945"/>
    </source>
</evidence>
<name>A0ABW4KZM9_9BURK</name>
<sequence length="432" mass="47781">MYALLDANNFYASCEAALRPSLIGRPVCVLSNNDGCVIARSEASKAMGVKMGQPYFEVRHLEAEGLVFLSPNFTLYGSMSDRVMSLAAALGPSMERYSIDEAFVSLHGVRGDQTKRARAIRARILQWTGIACGVGIAQTKTLSKFANHVAKQADRKPGSYPREHAQVCNLGVLSRADVEELLAATEVAEVWGVGRRIGEQLRADGVMTALDLARLDPAIVRRRWSVVLERTVRELQGESCIELEDAPPAKREIAVTRSFGHPVTDVEPLVEAVSTFASRAAEKLRKQSSVAGLVHVFAHTSPFRPGPRWARSLSVPLRRPTADTAEITEAAVMGLRLMFEPGYMLAKAGVMLCDLSSELHQQCELDLEVEAPVRDRSKLMKAMDQLNTRYGRGTLQVAAMGQQNQLQAWQMRQERRTPHYTTDWRQIPIARA</sequence>
<dbReference type="Pfam" id="PF00817">
    <property type="entry name" value="IMS"/>
    <property type="match status" value="1"/>
</dbReference>
<dbReference type="Gene3D" id="1.10.150.20">
    <property type="entry name" value="5' to 3' exonuclease, C-terminal subdomain"/>
    <property type="match status" value="1"/>
</dbReference>
<evidence type="ECO:0000256" key="2">
    <source>
        <dbReference type="ARBA" id="ARBA00022763"/>
    </source>
</evidence>
<dbReference type="SUPFAM" id="SSF56672">
    <property type="entry name" value="DNA/RNA polymerases"/>
    <property type="match status" value="1"/>
</dbReference>
<dbReference type="InterPro" id="IPR025188">
    <property type="entry name" value="DUF4113"/>
</dbReference>
<evidence type="ECO:0000313" key="8">
    <source>
        <dbReference type="Proteomes" id="UP001597304"/>
    </source>
</evidence>
<evidence type="ECO:0000259" key="6">
    <source>
        <dbReference type="PROSITE" id="PS50173"/>
    </source>
</evidence>
<accession>A0ABW4KZM9</accession>
<dbReference type="InterPro" id="IPR017961">
    <property type="entry name" value="DNA_pol_Y-fam_little_finger"/>
</dbReference>